<dbReference type="SUPFAM" id="SSF51230">
    <property type="entry name" value="Single hybrid motif"/>
    <property type="match status" value="1"/>
</dbReference>
<evidence type="ECO:0000256" key="5">
    <source>
        <dbReference type="ARBA" id="ARBA00023128"/>
    </source>
</evidence>
<evidence type="ECO:0000259" key="11">
    <source>
        <dbReference type="PROSITE" id="PS51826"/>
    </source>
</evidence>
<accession>A0A8X7NPM3</accession>
<evidence type="ECO:0000256" key="6">
    <source>
        <dbReference type="ARBA" id="ARBA00059875"/>
    </source>
</evidence>
<feature type="region of interest" description="Disordered" evidence="9">
    <location>
        <begin position="113"/>
        <end position="172"/>
    </location>
</feature>
<dbReference type="PROSITE" id="PS50968">
    <property type="entry name" value="BIOTINYL_LIPOYL"/>
    <property type="match status" value="1"/>
</dbReference>
<dbReference type="EMBL" id="JABWAB010000001">
    <property type="protein sequence ID" value="KAF6058762.1"/>
    <property type="molecule type" value="Genomic_DNA"/>
</dbReference>
<dbReference type="GO" id="GO:0004742">
    <property type="term" value="F:dihydrolipoyllysine-residue acetyltransferase activity"/>
    <property type="evidence" value="ECO:0007669"/>
    <property type="project" value="TreeGrafter"/>
</dbReference>
<dbReference type="AlphaFoldDB" id="A0A8X7NPM3"/>
<gene>
    <name evidence="12" type="ORF">FOB60_000344</name>
</gene>
<dbReference type="Gene3D" id="4.10.320.10">
    <property type="entry name" value="E3-binding domain"/>
    <property type="match status" value="1"/>
</dbReference>
<sequence length="453" mass="49966">MLRVTFAKAKVPSYVRLFHQSSFKYAASVFKMPAMSPTMTEGGIVSWKVKPGDSYNAGDVLLEVETDKANIDVEAADDGKLWEILENDGASGISVGKPIAYIADVDDDLSTLEKPKVEEEEQPKEQKKDETQENSKNKQESKAKSATESSKSKDTKSTSESKKSPSSSTASDLEILQKANPSQKFSPAVELLLNENNISRDDAIAKIQATGPNGRILKGDVLAYLGTIPIEAVVDLAKYIKSREHLDLSNIVVAKPEEDASRQQQQQQQGKSKSGEAADAKPKPTNILSIEFSAPLAEHIGKHDFKQVFETAITSAIHDTYAHKFPQYATSPSPTSVFDQYDVFEELITAPVTQKRFEVFDIKYNFYGGATAKKPAVNRLSQQPRTDFDDLIGLPNATTPVVEVGKPRANVSFKVKFDEKLSDSKEFIKYFEKALLDEAELYDIPANLLRVSS</sequence>
<proteinExistence type="inferred from homology"/>
<evidence type="ECO:0000256" key="1">
    <source>
        <dbReference type="ARBA" id="ARBA00004305"/>
    </source>
</evidence>
<evidence type="ECO:0000256" key="2">
    <source>
        <dbReference type="ARBA" id="ARBA00007317"/>
    </source>
</evidence>
<evidence type="ECO:0000313" key="13">
    <source>
        <dbReference type="Proteomes" id="UP000590412"/>
    </source>
</evidence>
<dbReference type="InterPro" id="IPR011053">
    <property type="entry name" value="Single_hybrid_motif"/>
</dbReference>
<keyword evidence="5" id="KW-0496">Mitochondrion</keyword>
<evidence type="ECO:0000259" key="10">
    <source>
        <dbReference type="PROSITE" id="PS50968"/>
    </source>
</evidence>
<evidence type="ECO:0000256" key="4">
    <source>
        <dbReference type="ARBA" id="ARBA00022946"/>
    </source>
</evidence>
<comment type="subunit">
    <text evidence="7">Eukaryotic pyruvate dehydrogenase (PDH) complexes are organized as a core consisting of the oligomeric dihydrolipoamide acetyl-transferase (E2), around which are arranged multiple copies of pyruvate dehydrogenase (E1), dihydrolipoamide dehydrogenase (E3) and protein X (E3BP) bound by non-covalent bonds.</text>
</comment>
<comment type="similarity">
    <text evidence="2">Belongs to the 2-oxoacid dehydrogenase family.</text>
</comment>
<feature type="domain" description="Lipoyl-binding" evidence="10">
    <location>
        <begin position="27"/>
        <end position="103"/>
    </location>
</feature>
<dbReference type="Pfam" id="PF00364">
    <property type="entry name" value="Biotin_lipoyl"/>
    <property type="match status" value="1"/>
</dbReference>
<evidence type="ECO:0000256" key="7">
    <source>
        <dbReference type="ARBA" id="ARBA00065810"/>
    </source>
</evidence>
<dbReference type="InterPro" id="IPR000089">
    <property type="entry name" value="Biotin_lipoyl"/>
</dbReference>
<feature type="compositionally biased region" description="Basic and acidic residues" evidence="9">
    <location>
        <begin position="113"/>
        <end position="163"/>
    </location>
</feature>
<feature type="domain" description="Peripheral subunit-binding (PSBD)" evidence="11">
    <location>
        <begin position="184"/>
        <end position="225"/>
    </location>
</feature>
<dbReference type="InterPro" id="IPR036625">
    <property type="entry name" value="E3-bd_dom_sf"/>
</dbReference>
<protein>
    <recommendedName>
        <fullName evidence="8">Dihydrolipoamide dehydrogenase-binding protein of pyruvate dehydrogenase complex</fullName>
    </recommendedName>
</protein>
<keyword evidence="3" id="KW-0450">Lipoyl</keyword>
<evidence type="ECO:0000313" key="12">
    <source>
        <dbReference type="EMBL" id="KAF6058762.1"/>
    </source>
</evidence>
<reference evidence="12" key="1">
    <citation type="submission" date="2020-03" db="EMBL/GenBank/DDBJ databases">
        <title>FDA dAtabase for Regulatory Grade micrObial Sequences (FDA-ARGOS): Supporting development and validation of Infectious Disease Dx tests.</title>
        <authorList>
            <person name="Campos J."/>
            <person name="Goldberg B."/>
            <person name="Tallon L."/>
            <person name="Sadzewicz L."/>
            <person name="Vavikolanu K."/>
            <person name="Mehta A."/>
            <person name="Aluvathingal J."/>
            <person name="Nadendla S."/>
            <person name="Nandy P."/>
            <person name="Geyer C."/>
            <person name="Yan Y."/>
            <person name="Sichtig H."/>
        </authorList>
    </citation>
    <scope>NUCLEOTIDE SEQUENCE [LARGE SCALE GENOMIC DNA]</scope>
    <source>
        <strain evidence="12">FDAARGOS_652</strain>
    </source>
</reference>
<name>A0A8X7NPM3_CANPA</name>
<dbReference type="InterPro" id="IPR004167">
    <property type="entry name" value="PSBD"/>
</dbReference>
<dbReference type="InterPro" id="IPR045257">
    <property type="entry name" value="E2/Pdx1"/>
</dbReference>
<dbReference type="GO" id="GO:0045254">
    <property type="term" value="C:pyruvate dehydrogenase complex"/>
    <property type="evidence" value="ECO:0007669"/>
    <property type="project" value="EnsemblFungi"/>
</dbReference>
<dbReference type="FunFam" id="4.10.320.10:FF:000017">
    <property type="entry name" value="Pyruvate dehydrogenase complex protein X component, mitochondrial"/>
    <property type="match status" value="1"/>
</dbReference>
<dbReference type="FunFam" id="2.40.50.100:FF:000010">
    <property type="entry name" value="Acetyltransferase component of pyruvate dehydrogenase complex"/>
    <property type="match status" value="1"/>
</dbReference>
<dbReference type="Pfam" id="PF02817">
    <property type="entry name" value="E3_binding"/>
    <property type="match status" value="1"/>
</dbReference>
<dbReference type="PROSITE" id="PS51826">
    <property type="entry name" value="PSBD"/>
    <property type="match status" value="1"/>
</dbReference>
<evidence type="ECO:0000256" key="9">
    <source>
        <dbReference type="SAM" id="MobiDB-lite"/>
    </source>
</evidence>
<evidence type="ECO:0000256" key="8">
    <source>
        <dbReference type="ARBA" id="ARBA00083110"/>
    </source>
</evidence>
<organism evidence="12 13">
    <name type="scientific">Candida parapsilosis</name>
    <name type="common">Yeast</name>
    <dbReference type="NCBI Taxonomy" id="5480"/>
    <lineage>
        <taxon>Eukaryota</taxon>
        <taxon>Fungi</taxon>
        <taxon>Dikarya</taxon>
        <taxon>Ascomycota</taxon>
        <taxon>Saccharomycotina</taxon>
        <taxon>Pichiomycetes</taxon>
        <taxon>Debaryomycetaceae</taxon>
        <taxon>Candida/Lodderomyces clade</taxon>
        <taxon>Candida</taxon>
    </lineage>
</organism>
<dbReference type="GO" id="GO:0005759">
    <property type="term" value="C:mitochondrial matrix"/>
    <property type="evidence" value="ECO:0007669"/>
    <property type="project" value="UniProtKB-SubCell"/>
</dbReference>
<dbReference type="GO" id="GO:0005198">
    <property type="term" value="F:structural molecule activity"/>
    <property type="evidence" value="ECO:0007669"/>
    <property type="project" value="EnsemblFungi"/>
</dbReference>
<dbReference type="Gene3D" id="2.40.50.100">
    <property type="match status" value="1"/>
</dbReference>
<comment type="function">
    <text evidence="6">Required for anchoring dihydrolipoamide dehydrogenase (E3) to the dihydrolipoamide transacetylase (E2) core of the pyruvate dehydrogenase complexes of eukaryotes. This specific binding is essential for a functional PDH complex.</text>
</comment>
<comment type="subcellular location">
    <subcellularLocation>
        <location evidence="1">Mitochondrion matrix</location>
    </subcellularLocation>
</comment>
<feature type="region of interest" description="Disordered" evidence="9">
    <location>
        <begin position="257"/>
        <end position="281"/>
    </location>
</feature>
<keyword evidence="4" id="KW-0809">Transit peptide</keyword>
<dbReference type="Proteomes" id="UP000590412">
    <property type="component" value="Unassembled WGS sequence"/>
</dbReference>
<dbReference type="GO" id="GO:0006086">
    <property type="term" value="P:pyruvate decarboxylation to acetyl-CoA"/>
    <property type="evidence" value="ECO:0007669"/>
    <property type="project" value="EnsemblFungi"/>
</dbReference>
<dbReference type="PANTHER" id="PTHR23151:SF82">
    <property type="entry name" value="PYRUVATE DEHYDROGENASE COMPLEX PROTEIN X COMPONENT, MITOCHONDRIAL"/>
    <property type="match status" value="1"/>
</dbReference>
<dbReference type="SUPFAM" id="SSF47005">
    <property type="entry name" value="Peripheral subunit-binding domain of 2-oxo acid dehydrogenase complex"/>
    <property type="match status" value="1"/>
</dbReference>
<evidence type="ECO:0000256" key="3">
    <source>
        <dbReference type="ARBA" id="ARBA00022823"/>
    </source>
</evidence>
<dbReference type="CDD" id="cd06849">
    <property type="entry name" value="lipoyl_domain"/>
    <property type="match status" value="1"/>
</dbReference>
<dbReference type="PANTHER" id="PTHR23151">
    <property type="entry name" value="DIHYDROLIPOAMIDE ACETYL/SUCCINYL-TRANSFERASE-RELATED"/>
    <property type="match status" value="1"/>
</dbReference>
<comment type="caution">
    <text evidence="12">The sequence shown here is derived from an EMBL/GenBank/DDBJ whole genome shotgun (WGS) entry which is preliminary data.</text>
</comment>
<dbReference type="OrthoDB" id="202158at2759"/>